<reference evidence="1" key="1">
    <citation type="journal article" date="2020" name="BMC Genomics">
        <title>Correction to: Identification and distribution of gene clusters required for synthesis of sphingolipid metabolism inhibitors in diverse species of the filamentous fungus Fusarium.</title>
        <authorList>
            <person name="Kim H.S."/>
            <person name="Lohmar J.M."/>
            <person name="Busman M."/>
            <person name="Brown D.W."/>
            <person name="Naumann T.A."/>
            <person name="Divon H.H."/>
            <person name="Lysoe E."/>
            <person name="Uhlig S."/>
            <person name="Proctor R.H."/>
        </authorList>
    </citation>
    <scope>NUCLEOTIDE SEQUENCE</scope>
    <source>
        <strain evidence="1">NRRL 20472</strain>
    </source>
</reference>
<dbReference type="OrthoDB" id="5053108at2759"/>
<accession>A0A8H4WNJ0</accession>
<dbReference type="EMBL" id="JABEXW010001373">
    <property type="protein sequence ID" value="KAF4944221.1"/>
    <property type="molecule type" value="Genomic_DNA"/>
</dbReference>
<sequence>MAGLGDVQSSAAELSQVIQHGLDGPAGQIRVQNVTEKTKTALQELSRGKSQVEDYPDMGDDVQKKASQQFAVQISQSFVQFAQAIANARESFSSDISSQLKSVLEEFEEVEQSYSELTKANGGNIGDYIPGLSHMLEENVNNAFDKVGGR</sequence>
<keyword evidence="2" id="KW-1185">Reference proteome</keyword>
<evidence type="ECO:0000313" key="1">
    <source>
        <dbReference type="EMBL" id="KAF4944221.1"/>
    </source>
</evidence>
<reference evidence="1" key="2">
    <citation type="submission" date="2020-05" db="EMBL/GenBank/DDBJ databases">
        <authorList>
            <person name="Kim H.-S."/>
            <person name="Proctor R.H."/>
            <person name="Brown D.W."/>
        </authorList>
    </citation>
    <scope>NUCLEOTIDE SEQUENCE</scope>
    <source>
        <strain evidence="1">NRRL 20472</strain>
    </source>
</reference>
<organism evidence="1 2">
    <name type="scientific">Fusarium sarcochroum</name>
    <dbReference type="NCBI Taxonomy" id="1208366"/>
    <lineage>
        <taxon>Eukaryota</taxon>
        <taxon>Fungi</taxon>
        <taxon>Dikarya</taxon>
        <taxon>Ascomycota</taxon>
        <taxon>Pezizomycotina</taxon>
        <taxon>Sordariomycetes</taxon>
        <taxon>Hypocreomycetidae</taxon>
        <taxon>Hypocreales</taxon>
        <taxon>Nectriaceae</taxon>
        <taxon>Fusarium</taxon>
        <taxon>Fusarium lateritium species complex</taxon>
    </lineage>
</organism>
<evidence type="ECO:0000313" key="2">
    <source>
        <dbReference type="Proteomes" id="UP000622797"/>
    </source>
</evidence>
<dbReference type="Proteomes" id="UP000622797">
    <property type="component" value="Unassembled WGS sequence"/>
</dbReference>
<name>A0A8H4WNJ0_9HYPO</name>
<comment type="caution">
    <text evidence="1">The sequence shown here is derived from an EMBL/GenBank/DDBJ whole genome shotgun (WGS) entry which is preliminary data.</text>
</comment>
<dbReference type="AlphaFoldDB" id="A0A8H4WNJ0"/>
<gene>
    <name evidence="1" type="ORF">FSARC_14736</name>
</gene>
<proteinExistence type="predicted"/>
<protein>
    <submittedName>
        <fullName evidence="1">Uncharacterized protein</fullName>
    </submittedName>
</protein>